<sequence>MTCPLCTGACADADLGPLLNLDLAWLWSALAAVADRRGDPTLTEGPAVTVTIPASPAQRAAAAGLISGRPLAPGQRRRIDLGELTAVLAARGPALTPGAVAAHASGRRLADKARARAAQEHSVERLRAQLEADAADLPRHVRALVDPETVFARLRSAGWIARILNVPDPAALLGAALQVVGRLPEPGDRIDRRVLVPGDPHALDTGMLPALVLALTGNSATAPRSGWAHLGVDCDDLLGGLIITGVAPCGWQVPPGATFTLPPRELTRIVWTPPPAAGVWVFVTENPSVLAAASAQALAGDAATTPRVVCTAGTPSQVECAAIGALSDAGWRVAVRADFDPAGLAHMRALLAAAPAALPWRMGAGDYLTVATEGTLDLHLEEADAPWDPHLAAAMSAHSAHAYEEDLLPILLADIAAGTPDPPPTAPA</sequence>
<feature type="domain" description="DUF2399" evidence="1">
    <location>
        <begin position="260"/>
        <end position="415"/>
    </location>
</feature>
<keyword evidence="4" id="KW-1185">Reference proteome</keyword>
<reference evidence="4" key="1">
    <citation type="journal article" date="2019" name="Int. J. Syst. Evol. Microbiol.">
        <title>The Global Catalogue of Microorganisms (GCM) 10K type strain sequencing project: providing services to taxonomists for standard genome sequencing and annotation.</title>
        <authorList>
            <consortium name="The Broad Institute Genomics Platform"/>
            <consortium name="The Broad Institute Genome Sequencing Center for Infectious Disease"/>
            <person name="Wu L."/>
            <person name="Ma J."/>
        </authorList>
    </citation>
    <scope>NUCLEOTIDE SEQUENCE [LARGE SCALE GENOMIC DNA]</scope>
    <source>
        <strain evidence="4">JCM 13244</strain>
    </source>
</reference>
<evidence type="ECO:0000313" key="4">
    <source>
        <dbReference type="Proteomes" id="UP001499947"/>
    </source>
</evidence>
<proteinExistence type="predicted"/>
<evidence type="ECO:0000259" key="1">
    <source>
        <dbReference type="Pfam" id="PF09664"/>
    </source>
</evidence>
<dbReference type="InterPro" id="IPR024466">
    <property type="entry name" value="CHP02679_N"/>
</dbReference>
<dbReference type="InterPro" id="IPR024465">
    <property type="entry name" value="DUF2399"/>
</dbReference>
<evidence type="ECO:0008006" key="5">
    <source>
        <dbReference type="Google" id="ProtNLM"/>
    </source>
</evidence>
<dbReference type="EMBL" id="BAAALR010000168">
    <property type="protein sequence ID" value="GAA1733132.1"/>
    <property type="molecule type" value="Genomic_DNA"/>
</dbReference>
<gene>
    <name evidence="3" type="ORF">GCM10009680_87050</name>
</gene>
<organism evidence="3 4">
    <name type="scientific">Streptomyces yatensis</name>
    <dbReference type="NCBI Taxonomy" id="155177"/>
    <lineage>
        <taxon>Bacteria</taxon>
        <taxon>Bacillati</taxon>
        <taxon>Actinomycetota</taxon>
        <taxon>Actinomycetes</taxon>
        <taxon>Kitasatosporales</taxon>
        <taxon>Streptomycetaceae</taxon>
        <taxon>Streptomyces</taxon>
        <taxon>Streptomyces violaceusniger group</taxon>
    </lineage>
</organism>
<name>A0ABP4VRN9_9ACTN</name>
<dbReference type="Pfam" id="PF09664">
    <property type="entry name" value="DUF2399"/>
    <property type="match status" value="1"/>
</dbReference>
<feature type="domain" description="Conserved hypothetical protein CHP02679 N terminus" evidence="2">
    <location>
        <begin position="50"/>
        <end position="246"/>
    </location>
</feature>
<evidence type="ECO:0000259" key="2">
    <source>
        <dbReference type="Pfam" id="PF11796"/>
    </source>
</evidence>
<dbReference type="RefSeq" id="WP_211121236.1">
    <property type="nucleotide sequence ID" value="NZ_BAAALR010000168.1"/>
</dbReference>
<dbReference type="Proteomes" id="UP001499947">
    <property type="component" value="Unassembled WGS sequence"/>
</dbReference>
<protein>
    <recommendedName>
        <fullName evidence="5">DUF2399 domain-containing protein</fullName>
    </recommendedName>
</protein>
<evidence type="ECO:0000313" key="3">
    <source>
        <dbReference type="EMBL" id="GAA1733132.1"/>
    </source>
</evidence>
<accession>A0ABP4VRN9</accession>
<comment type="caution">
    <text evidence="3">The sequence shown here is derived from an EMBL/GenBank/DDBJ whole genome shotgun (WGS) entry which is preliminary data.</text>
</comment>
<dbReference type="Pfam" id="PF11796">
    <property type="entry name" value="DUF3323"/>
    <property type="match status" value="1"/>
</dbReference>